<sequence length="80" mass="9230">MTRQGLKPNPLTSVLLPLHRHGTDQRENRTTSASIYKGPVSPLKPDQIVTRTWRSTAFIQRIHFVLSSSWPYHGAETYNW</sequence>
<protein>
    <submittedName>
        <fullName evidence="2">Uncharacterized protein</fullName>
    </submittedName>
</protein>
<accession>A0A5K3FVT4</accession>
<evidence type="ECO:0000256" key="1">
    <source>
        <dbReference type="SAM" id="MobiDB-lite"/>
    </source>
</evidence>
<organism evidence="2">
    <name type="scientific">Mesocestoides corti</name>
    <name type="common">Flatworm</name>
    <dbReference type="NCBI Taxonomy" id="53468"/>
    <lineage>
        <taxon>Eukaryota</taxon>
        <taxon>Metazoa</taxon>
        <taxon>Spiralia</taxon>
        <taxon>Lophotrochozoa</taxon>
        <taxon>Platyhelminthes</taxon>
        <taxon>Cestoda</taxon>
        <taxon>Eucestoda</taxon>
        <taxon>Cyclophyllidea</taxon>
        <taxon>Mesocestoididae</taxon>
        <taxon>Mesocestoides</taxon>
    </lineage>
</organism>
<reference evidence="2" key="1">
    <citation type="submission" date="2019-11" db="UniProtKB">
        <authorList>
            <consortium name="WormBaseParasite"/>
        </authorList>
    </citation>
    <scope>IDENTIFICATION</scope>
</reference>
<name>A0A5K3FVT4_MESCO</name>
<evidence type="ECO:0000313" key="2">
    <source>
        <dbReference type="WBParaSite" id="MCU_011851-RA"/>
    </source>
</evidence>
<feature type="region of interest" description="Disordered" evidence="1">
    <location>
        <begin position="1"/>
        <end position="38"/>
    </location>
</feature>
<dbReference type="WBParaSite" id="MCU_011851-RA">
    <property type="protein sequence ID" value="MCU_011851-RA"/>
    <property type="gene ID" value="MCU_011851"/>
</dbReference>
<dbReference type="AlphaFoldDB" id="A0A5K3FVT4"/>
<proteinExistence type="predicted"/>